<evidence type="ECO:0000313" key="12">
    <source>
        <dbReference type="EMBL" id="SUZ96055.1"/>
    </source>
</evidence>
<dbReference type="Pfam" id="PF00593">
    <property type="entry name" value="TonB_dep_Rec_b-barrel"/>
    <property type="match status" value="1"/>
</dbReference>
<evidence type="ECO:0000256" key="3">
    <source>
        <dbReference type="ARBA" id="ARBA00022692"/>
    </source>
</evidence>
<keyword evidence="6" id="KW-0798">TonB box</keyword>
<evidence type="ECO:0000256" key="9">
    <source>
        <dbReference type="SAM" id="Phobius"/>
    </source>
</evidence>
<keyword evidence="9" id="KW-1133">Transmembrane helix</keyword>
<name>A0A381RW01_9ZZZZ</name>
<gene>
    <name evidence="12" type="ORF">METZ01_LOCUS48909</name>
</gene>
<proteinExistence type="predicted"/>
<keyword evidence="2" id="KW-0813">Transport</keyword>
<keyword evidence="4" id="KW-0732">Signal</keyword>
<protein>
    <recommendedName>
        <fullName evidence="13">TonB-dependent receptor plug domain-containing protein</fullName>
    </recommendedName>
</protein>
<dbReference type="PANTHER" id="PTHR30069:SF53">
    <property type="entry name" value="COLICIN I RECEPTOR-RELATED"/>
    <property type="match status" value="1"/>
</dbReference>
<accession>A0A381RW01</accession>
<dbReference type="InterPro" id="IPR036942">
    <property type="entry name" value="Beta-barrel_TonB_sf"/>
</dbReference>
<evidence type="ECO:0000256" key="4">
    <source>
        <dbReference type="ARBA" id="ARBA00022729"/>
    </source>
</evidence>
<dbReference type="Pfam" id="PF07715">
    <property type="entry name" value="Plug"/>
    <property type="match status" value="1"/>
</dbReference>
<dbReference type="SUPFAM" id="SSF56935">
    <property type="entry name" value="Porins"/>
    <property type="match status" value="1"/>
</dbReference>
<evidence type="ECO:0000256" key="8">
    <source>
        <dbReference type="ARBA" id="ARBA00023237"/>
    </source>
</evidence>
<dbReference type="PANTHER" id="PTHR30069">
    <property type="entry name" value="TONB-DEPENDENT OUTER MEMBRANE RECEPTOR"/>
    <property type="match status" value="1"/>
</dbReference>
<evidence type="ECO:0000259" key="11">
    <source>
        <dbReference type="Pfam" id="PF07715"/>
    </source>
</evidence>
<dbReference type="InterPro" id="IPR012910">
    <property type="entry name" value="Plug_dom"/>
</dbReference>
<reference evidence="12" key="1">
    <citation type="submission" date="2018-05" db="EMBL/GenBank/DDBJ databases">
        <authorList>
            <person name="Lanie J.A."/>
            <person name="Ng W.-L."/>
            <person name="Kazmierczak K.M."/>
            <person name="Andrzejewski T.M."/>
            <person name="Davidsen T.M."/>
            <person name="Wayne K.J."/>
            <person name="Tettelin H."/>
            <person name="Glass J.I."/>
            <person name="Rusch D."/>
            <person name="Podicherti R."/>
            <person name="Tsui H.-C.T."/>
            <person name="Winkler M.E."/>
        </authorList>
    </citation>
    <scope>NUCLEOTIDE SEQUENCE</scope>
</reference>
<keyword evidence="3 9" id="KW-0812">Transmembrane</keyword>
<organism evidence="12">
    <name type="scientific">marine metagenome</name>
    <dbReference type="NCBI Taxonomy" id="408172"/>
    <lineage>
        <taxon>unclassified sequences</taxon>
        <taxon>metagenomes</taxon>
        <taxon>ecological metagenomes</taxon>
    </lineage>
</organism>
<keyword evidence="5" id="KW-0406">Ion transport</keyword>
<dbReference type="InterPro" id="IPR037066">
    <property type="entry name" value="Plug_dom_sf"/>
</dbReference>
<feature type="transmembrane region" description="Helical" evidence="9">
    <location>
        <begin position="61"/>
        <end position="81"/>
    </location>
</feature>
<evidence type="ECO:0000256" key="2">
    <source>
        <dbReference type="ARBA" id="ARBA00022448"/>
    </source>
</evidence>
<evidence type="ECO:0000256" key="1">
    <source>
        <dbReference type="ARBA" id="ARBA00004571"/>
    </source>
</evidence>
<dbReference type="Gene3D" id="2.170.130.10">
    <property type="entry name" value="TonB-dependent receptor, plug domain"/>
    <property type="match status" value="1"/>
</dbReference>
<evidence type="ECO:0000259" key="10">
    <source>
        <dbReference type="Pfam" id="PF00593"/>
    </source>
</evidence>
<dbReference type="InterPro" id="IPR000531">
    <property type="entry name" value="Beta-barrel_TonB"/>
</dbReference>
<dbReference type="InterPro" id="IPR039426">
    <property type="entry name" value="TonB-dep_rcpt-like"/>
</dbReference>
<keyword evidence="7 9" id="KW-0472">Membrane</keyword>
<keyword evidence="8" id="KW-0998">Cell outer membrane</keyword>
<dbReference type="AlphaFoldDB" id="A0A381RW01"/>
<feature type="domain" description="TonB-dependent receptor-like beta-barrel" evidence="10">
    <location>
        <begin position="267"/>
        <end position="633"/>
    </location>
</feature>
<dbReference type="EMBL" id="UINC01002378">
    <property type="protein sequence ID" value="SUZ96055.1"/>
    <property type="molecule type" value="Genomic_DNA"/>
</dbReference>
<dbReference type="PROSITE" id="PS52016">
    <property type="entry name" value="TONB_DEPENDENT_REC_3"/>
    <property type="match status" value="1"/>
</dbReference>
<sequence>MGRRCSKCLKDARSRVRRPACSGPFELTAWGGCGPSTEPVDYPLLNSTRVVCRRQTVIRFYFLKFVVAVLCLIVVRGVLAFEPVVVTATRTAQTADQVLAPVTVISSDDIQNSQARDLGELLSLVPGIEFTRNGGYGKNTSIFMRGTNSGHVLTLIDGVKLYSATVGTTAFQFLPLDQIDRIEIVRGPRSNLYGSEAVGGVIQIFTKDGSGKTSSHAEVGYGSYNTLTAGAGSTGFSDDSSYSLNVSYSDTDGIDSQTGAQPDKDGYDNTSLTVRWTRYLDAENDLNVSLLHASGNTAFDNAWAGESVVHDSDYTQQVLNFRLDHADEEGWQGKLQFGRSLDDSEMFADGVSDGKFDTTRFQLNGQLDWPVSGQHLLTAGSDYSKESVDSSVTYDIDERSNLGVFLQWQGIYGAQNFVAGTRIDNNEQFGMHTTGNVDYALDLISGHRLNMGYGTAFKSPSFNDLYYPGFGTPTLDVETSSSFEIGLSGDSYRGHWSIRGFQTRIEDLIGYDPVTWASVNVDKARINGFEFEWDGLVRAGLLKNWEMGTSLTLSDPIDRSTNNQLPRRSKEVIQLDLDRQHRSSRYGLNLQYHGTRYDDKANSSRLDSYALIHGYFVYELNRSWAIKTEVNNLLDEVYATAKNYREPGRVWFLRLQYQAEK</sequence>
<evidence type="ECO:0008006" key="13">
    <source>
        <dbReference type="Google" id="ProtNLM"/>
    </source>
</evidence>
<evidence type="ECO:0000256" key="6">
    <source>
        <dbReference type="ARBA" id="ARBA00023077"/>
    </source>
</evidence>
<feature type="domain" description="TonB-dependent receptor plug" evidence="11">
    <location>
        <begin position="97"/>
        <end position="201"/>
    </location>
</feature>
<dbReference type="CDD" id="cd01347">
    <property type="entry name" value="ligand_gated_channel"/>
    <property type="match status" value="1"/>
</dbReference>
<evidence type="ECO:0000256" key="7">
    <source>
        <dbReference type="ARBA" id="ARBA00023136"/>
    </source>
</evidence>
<dbReference type="GO" id="GO:0015889">
    <property type="term" value="P:cobalamin transport"/>
    <property type="evidence" value="ECO:0007669"/>
    <property type="project" value="TreeGrafter"/>
</dbReference>
<dbReference type="GO" id="GO:0006811">
    <property type="term" value="P:monoatomic ion transport"/>
    <property type="evidence" value="ECO:0007669"/>
    <property type="project" value="UniProtKB-KW"/>
</dbReference>
<comment type="subcellular location">
    <subcellularLocation>
        <location evidence="1">Cell outer membrane</location>
        <topology evidence="1">Multi-pass membrane protein</topology>
    </subcellularLocation>
</comment>
<dbReference type="GO" id="GO:0009279">
    <property type="term" value="C:cell outer membrane"/>
    <property type="evidence" value="ECO:0007669"/>
    <property type="project" value="UniProtKB-SubCell"/>
</dbReference>
<evidence type="ECO:0000256" key="5">
    <source>
        <dbReference type="ARBA" id="ARBA00023065"/>
    </source>
</evidence>
<dbReference type="Gene3D" id="2.40.170.20">
    <property type="entry name" value="TonB-dependent receptor, beta-barrel domain"/>
    <property type="match status" value="1"/>
</dbReference>